<accession>A0ABS3X4P4</accession>
<evidence type="ECO:0000313" key="2">
    <source>
        <dbReference type="EMBL" id="MBO8190346.1"/>
    </source>
</evidence>
<dbReference type="Gene3D" id="3.90.1580.10">
    <property type="entry name" value="paralog of FGE (formylglycine-generating enzyme)"/>
    <property type="match status" value="1"/>
</dbReference>
<dbReference type="Gene3D" id="3.40.50.300">
    <property type="entry name" value="P-loop containing nucleotide triphosphate hydrolases"/>
    <property type="match status" value="1"/>
</dbReference>
<comment type="caution">
    <text evidence="2">The sequence shown here is derived from an EMBL/GenBank/DDBJ whole genome shotgun (WGS) entry which is preliminary data.</text>
</comment>
<dbReference type="InterPro" id="IPR005532">
    <property type="entry name" value="SUMF_dom"/>
</dbReference>
<dbReference type="Proteomes" id="UP001519064">
    <property type="component" value="Unassembled WGS sequence"/>
</dbReference>
<dbReference type="Pfam" id="PF05729">
    <property type="entry name" value="NACHT"/>
    <property type="match status" value="1"/>
</dbReference>
<evidence type="ECO:0000259" key="1">
    <source>
        <dbReference type="PROSITE" id="PS50837"/>
    </source>
</evidence>
<dbReference type="SMART" id="SM00382">
    <property type="entry name" value="AAA"/>
    <property type="match status" value="1"/>
</dbReference>
<dbReference type="PANTHER" id="PTHR23150:SF19">
    <property type="entry name" value="FORMYLGLYCINE-GENERATING ENZYME"/>
    <property type="match status" value="1"/>
</dbReference>
<dbReference type="InterPro" id="IPR027417">
    <property type="entry name" value="P-loop_NTPase"/>
</dbReference>
<dbReference type="InterPro" id="IPR051043">
    <property type="entry name" value="Sulfatase_Mod_Factor_Kinase"/>
</dbReference>
<dbReference type="InterPro" id="IPR003593">
    <property type="entry name" value="AAA+_ATPase"/>
</dbReference>
<protein>
    <submittedName>
        <fullName evidence="2">SUMF1/EgtB/PvdO family nonheme iron enzyme</fullName>
    </submittedName>
</protein>
<dbReference type="InterPro" id="IPR007111">
    <property type="entry name" value="NACHT_NTPase"/>
</dbReference>
<dbReference type="EMBL" id="JADKMA010000004">
    <property type="protein sequence ID" value="MBO8190346.1"/>
    <property type="molecule type" value="Genomic_DNA"/>
</dbReference>
<organism evidence="2 3">
    <name type="scientific">Streptomyces oryzae</name>
    <dbReference type="NCBI Taxonomy" id="1434886"/>
    <lineage>
        <taxon>Bacteria</taxon>
        <taxon>Bacillati</taxon>
        <taxon>Actinomycetota</taxon>
        <taxon>Actinomycetes</taxon>
        <taxon>Kitasatosporales</taxon>
        <taxon>Streptomycetaceae</taxon>
        <taxon>Streptomyces</taxon>
    </lineage>
</organism>
<proteinExistence type="predicted"/>
<gene>
    <name evidence="2" type="ORF">ITI46_01240</name>
</gene>
<reference evidence="2 3" key="1">
    <citation type="submission" date="2020-11" db="EMBL/GenBank/DDBJ databases">
        <title>Streptomyces spirodelae sp. nov., isolated from duckweed.</title>
        <authorList>
            <person name="Saimee Y."/>
            <person name="Duangmal K."/>
        </authorList>
    </citation>
    <scope>NUCLEOTIDE SEQUENCE [LARGE SCALE GENOMIC DNA]</scope>
    <source>
        <strain evidence="2 3">S16-07</strain>
    </source>
</reference>
<dbReference type="InterPro" id="IPR042095">
    <property type="entry name" value="SUMF_sf"/>
</dbReference>
<dbReference type="SUPFAM" id="SSF56436">
    <property type="entry name" value="C-type lectin-like"/>
    <property type="match status" value="1"/>
</dbReference>
<name>A0ABS3X4P4_9ACTN</name>
<keyword evidence="3" id="KW-1185">Reference proteome</keyword>
<dbReference type="Pfam" id="PF03781">
    <property type="entry name" value="FGE-sulfatase"/>
    <property type="match status" value="1"/>
</dbReference>
<dbReference type="InterPro" id="IPR016187">
    <property type="entry name" value="CTDL_fold"/>
</dbReference>
<evidence type="ECO:0000313" key="3">
    <source>
        <dbReference type="Proteomes" id="UP001519064"/>
    </source>
</evidence>
<feature type="domain" description="NACHT" evidence="1">
    <location>
        <begin position="315"/>
        <end position="433"/>
    </location>
</feature>
<dbReference type="SUPFAM" id="SSF52540">
    <property type="entry name" value="P-loop containing nucleoside triphosphate hydrolases"/>
    <property type="match status" value="1"/>
</dbReference>
<sequence length="906" mass="99825">MTAPVDERLRRLQHELDDHSRVAERLGIDLERPLRSLDDGYPENAIALVGKITEKLLKQLWRHHEVAGDPSGRMLSELIKGCRPHIRSTTVLDALTDIQRLRNRSTHDGYEIAEEDGLLAVRRLVDVLAWFASTASPALSGDDPRMEPEVARRVEFLAGLYLTLGYRVSKRFVLSTETVYQLFCRESGVRLEYVELLLSKDAAELRNVLETTGGELLKTRLPKLTRFVVLDDVVDQVRPLLGQDYRIVGYEGFIDTIVDLQAHLASCATAAPEMPSERLPLSGALLASDPHSGESRITEVDDAEPLLTRLMQESANVLVIGKPGSGKSTLLRALVNDTPATARRFRFYFDLSLKPKDETFAEYVARILAPCMPGERAHTFELFLYLIRSGSALCVLDAVDEAVEEPSPEGFLRLFADLASVLSAESCVVMSSRVSFLADSPQIRRLLDCSSAVSEQLVEQVYANGVDPRRVPRFSMLRLTDTPTGSSETTSDADTAVPSTPLARRIQTALDMAGALTFTELIGSHIDHVLANAGLPHLAPALADACGRAFLEDRTVFPLLELHNALGPEAFDGGLITPEAFRLAPLFRPADDQALAFIHSAYQELLAARYLSTPDGREQAMDLPGAPYLTEQVRAFLAAHPTNTSPPAPAEDCVLRPGVHLVGPAERLLLRRIHQPVRFDRHLVTVARYRPFLQALRPDGTSPWDHPDQPPGTTHAPWAERLRAPDYYDDPRYDDHPAICVSWWSAYAFAAFEGKRLPTSLEWEAAARGTDGRLFPWGDTPDLQAVNCADTWAGRPLVTYQACKQEFDRGGLGHAWVTPVDAHPSNRSPYGIADMVGNVWEWTSTSVNDPDEAVICGGAFDNPLRAVQASAKGLFRRSRASNAVGFRCVTELPPATGDEAKEGSHA</sequence>
<dbReference type="PANTHER" id="PTHR23150">
    <property type="entry name" value="SULFATASE MODIFYING FACTOR 1, 2"/>
    <property type="match status" value="1"/>
</dbReference>
<dbReference type="PROSITE" id="PS50837">
    <property type="entry name" value="NACHT"/>
    <property type="match status" value="1"/>
</dbReference>